<evidence type="ECO:0000313" key="3">
    <source>
        <dbReference type="Proteomes" id="UP000561011"/>
    </source>
</evidence>
<evidence type="ECO:0000313" key="2">
    <source>
        <dbReference type="EMBL" id="NYS93466.1"/>
    </source>
</evidence>
<dbReference type="EMBL" id="JACBYE010000015">
    <property type="protein sequence ID" value="NYS93466.1"/>
    <property type="molecule type" value="Genomic_DNA"/>
</dbReference>
<keyword evidence="3" id="KW-1185">Reference proteome</keyword>
<name>A0A853ES67_9MICO</name>
<keyword evidence="1" id="KW-1133">Transmembrane helix</keyword>
<dbReference type="RefSeq" id="WP_179913117.1">
    <property type="nucleotide sequence ID" value="NZ_JACBYE010000015.1"/>
</dbReference>
<organism evidence="2 3">
    <name type="scientific">Sanguibacter inulinus</name>
    <dbReference type="NCBI Taxonomy" id="60922"/>
    <lineage>
        <taxon>Bacteria</taxon>
        <taxon>Bacillati</taxon>
        <taxon>Actinomycetota</taxon>
        <taxon>Actinomycetes</taxon>
        <taxon>Micrococcales</taxon>
        <taxon>Sanguibacteraceae</taxon>
        <taxon>Sanguibacter</taxon>
    </lineage>
</organism>
<proteinExistence type="predicted"/>
<feature type="transmembrane region" description="Helical" evidence="1">
    <location>
        <begin position="41"/>
        <end position="64"/>
    </location>
</feature>
<keyword evidence="1" id="KW-0472">Membrane</keyword>
<dbReference type="AlphaFoldDB" id="A0A853ES67"/>
<keyword evidence="1" id="KW-0812">Transmembrane</keyword>
<feature type="transmembrane region" description="Helical" evidence="1">
    <location>
        <begin position="12"/>
        <end position="35"/>
    </location>
</feature>
<reference evidence="2 3" key="1">
    <citation type="submission" date="2020-07" db="EMBL/GenBank/DDBJ databases">
        <title>MOT database genomes.</title>
        <authorList>
            <person name="Joseph S."/>
            <person name="Aduse-Opoku J."/>
            <person name="Hashim A."/>
            <person name="Wade W."/>
            <person name="Curtis M."/>
        </authorList>
    </citation>
    <scope>NUCLEOTIDE SEQUENCE [LARGE SCALE GENOMIC DNA]</scope>
    <source>
        <strain evidence="2 3">DSM 100099</strain>
    </source>
</reference>
<sequence>MPQITPPSLPVRILATWLVIFPLVALGQIAMTPLAQAWHPVLRAAVLTAVVVPLAVGLAVPRLIKVLTMLQRRVRDR</sequence>
<dbReference type="Proteomes" id="UP000561011">
    <property type="component" value="Unassembled WGS sequence"/>
</dbReference>
<protein>
    <submittedName>
        <fullName evidence="2">Uncharacterized protein</fullName>
    </submittedName>
</protein>
<gene>
    <name evidence="2" type="ORF">HZZ10_08000</name>
</gene>
<comment type="caution">
    <text evidence="2">The sequence shown here is derived from an EMBL/GenBank/DDBJ whole genome shotgun (WGS) entry which is preliminary data.</text>
</comment>
<evidence type="ECO:0000256" key="1">
    <source>
        <dbReference type="SAM" id="Phobius"/>
    </source>
</evidence>
<accession>A0A853ES67</accession>